<comment type="similarity">
    <text evidence="2 10">Belongs to the COG6 family.</text>
</comment>
<keyword evidence="16" id="KW-1185">Reference proteome</keyword>
<evidence type="ECO:0000313" key="16">
    <source>
        <dbReference type="Proteomes" id="UP000076552"/>
    </source>
</evidence>
<evidence type="ECO:0000256" key="3">
    <source>
        <dbReference type="ARBA" id="ARBA00020973"/>
    </source>
</evidence>
<feature type="region of interest" description="Disordered" evidence="12">
    <location>
        <begin position="1"/>
        <end position="43"/>
    </location>
</feature>
<dbReference type="GO" id="GO:0015031">
    <property type="term" value="P:protein transport"/>
    <property type="evidence" value="ECO:0007669"/>
    <property type="project" value="UniProtKB-KW"/>
</dbReference>
<feature type="domain" description="Conserved oligomeric complex COG6 N-terminal" evidence="13">
    <location>
        <begin position="65"/>
        <end position="178"/>
    </location>
</feature>
<dbReference type="EMBL" id="LFIV01000023">
    <property type="protein sequence ID" value="KZL75477.1"/>
    <property type="molecule type" value="Genomic_DNA"/>
</dbReference>
<evidence type="ECO:0000256" key="12">
    <source>
        <dbReference type="SAM" id="MobiDB-lite"/>
    </source>
</evidence>
<evidence type="ECO:0000256" key="7">
    <source>
        <dbReference type="ARBA" id="ARBA00023136"/>
    </source>
</evidence>
<evidence type="ECO:0000256" key="10">
    <source>
        <dbReference type="RuleBase" id="RU365075"/>
    </source>
</evidence>
<dbReference type="SMART" id="SM01087">
    <property type="entry name" value="COG6"/>
    <property type="match status" value="1"/>
</dbReference>
<dbReference type="InterPro" id="IPR010490">
    <property type="entry name" value="COG6"/>
</dbReference>
<dbReference type="AlphaFoldDB" id="A0A166WA33"/>
<evidence type="ECO:0000259" key="14">
    <source>
        <dbReference type="Pfam" id="PF20653"/>
    </source>
</evidence>
<dbReference type="GO" id="GO:0000139">
    <property type="term" value="C:Golgi membrane"/>
    <property type="evidence" value="ECO:0007669"/>
    <property type="project" value="UniProtKB-SubCell"/>
</dbReference>
<dbReference type="GO" id="GO:0006891">
    <property type="term" value="P:intra-Golgi vesicle-mediated transport"/>
    <property type="evidence" value="ECO:0007669"/>
    <property type="project" value="UniProtKB-UniRule"/>
</dbReference>
<keyword evidence="6 10" id="KW-0333">Golgi apparatus</keyword>
<feature type="coiled-coil region" evidence="11">
    <location>
        <begin position="106"/>
        <end position="133"/>
    </location>
</feature>
<proteinExistence type="inferred from homology"/>
<dbReference type="STRING" id="708197.A0A166WA33"/>
<organism evidence="15 16">
    <name type="scientific">Colletotrichum tofieldiae</name>
    <dbReference type="NCBI Taxonomy" id="708197"/>
    <lineage>
        <taxon>Eukaryota</taxon>
        <taxon>Fungi</taxon>
        <taxon>Dikarya</taxon>
        <taxon>Ascomycota</taxon>
        <taxon>Pezizomycotina</taxon>
        <taxon>Sordariomycetes</taxon>
        <taxon>Hypocreomycetidae</taxon>
        <taxon>Glomerellales</taxon>
        <taxon>Glomerellaceae</taxon>
        <taxon>Colletotrichum</taxon>
        <taxon>Colletotrichum spaethianum species complex</taxon>
    </lineage>
</organism>
<keyword evidence="4 10" id="KW-0813">Transport</keyword>
<dbReference type="Pfam" id="PF20653">
    <property type="entry name" value="COG6_C"/>
    <property type="match status" value="1"/>
</dbReference>
<dbReference type="Pfam" id="PF06419">
    <property type="entry name" value="COG6_N"/>
    <property type="match status" value="1"/>
</dbReference>
<evidence type="ECO:0000256" key="9">
    <source>
        <dbReference type="ARBA" id="ARBA00043873"/>
    </source>
</evidence>
<protein>
    <recommendedName>
        <fullName evidence="3 10">Conserved oligomeric Golgi complex subunit 6</fullName>
        <shortName evidence="10">COG complex subunit 6</shortName>
    </recommendedName>
    <alternativeName>
        <fullName evidence="8 10">Component of oligomeric Golgi complex 6</fullName>
    </alternativeName>
</protein>
<comment type="caution">
    <text evidence="15">The sequence shown here is derived from an EMBL/GenBank/DDBJ whole genome shotgun (WGS) entry which is preliminary data.</text>
</comment>
<evidence type="ECO:0000256" key="5">
    <source>
        <dbReference type="ARBA" id="ARBA00022927"/>
    </source>
</evidence>
<comment type="subunit">
    <text evidence="10">Component of the conserved oligomeric Golgi complex.</text>
</comment>
<comment type="function">
    <text evidence="9">Acts as a component of the peripheral membrane COG complex that is involved in intra-Golgi protein trafficking. COG is located at the cis-Golgi, and regulates tethering of retrograde intra-Golgi vesicles and possibly a number of other membrane trafficking events.</text>
</comment>
<evidence type="ECO:0000256" key="6">
    <source>
        <dbReference type="ARBA" id="ARBA00023034"/>
    </source>
</evidence>
<evidence type="ECO:0000256" key="11">
    <source>
        <dbReference type="SAM" id="Coils"/>
    </source>
</evidence>
<keyword evidence="5 10" id="KW-0653">Protein transport</keyword>
<dbReference type="PANTHER" id="PTHR21506:SF0">
    <property type="entry name" value="CONSERVED OLIGOMERIC GOLGI COMPLEX SUBUNIT 6"/>
    <property type="match status" value="1"/>
</dbReference>
<dbReference type="GO" id="GO:0017119">
    <property type="term" value="C:Golgi transport complex"/>
    <property type="evidence" value="ECO:0007669"/>
    <property type="project" value="UniProtKB-UniRule"/>
</dbReference>
<keyword evidence="7 10" id="KW-0472">Membrane</keyword>
<keyword evidence="11" id="KW-0175">Coiled coil</keyword>
<evidence type="ECO:0000256" key="8">
    <source>
        <dbReference type="ARBA" id="ARBA00031348"/>
    </source>
</evidence>
<dbReference type="InterPro" id="IPR048369">
    <property type="entry name" value="COG6_C"/>
</dbReference>
<evidence type="ECO:0000256" key="1">
    <source>
        <dbReference type="ARBA" id="ARBA00004395"/>
    </source>
</evidence>
<evidence type="ECO:0000256" key="2">
    <source>
        <dbReference type="ARBA" id="ARBA00011023"/>
    </source>
</evidence>
<comment type="function">
    <text evidence="10">Acts as component of the peripheral membrane COG complex that is involved in intra-Golgi protein trafficking. COG is located at the cis-Golgi, and regulates tethering of retrograde intra-Golgi vesicles and possibly a number of other membrane trafficking events.</text>
</comment>
<dbReference type="InterPro" id="IPR048368">
    <property type="entry name" value="COG6_N"/>
</dbReference>
<accession>A0A166WA33</accession>
<evidence type="ECO:0000313" key="15">
    <source>
        <dbReference type="EMBL" id="KZL75477.1"/>
    </source>
</evidence>
<feature type="domain" description="Conserved Oligomeric Golgi complex subunit 6 C-terminal" evidence="14">
    <location>
        <begin position="209"/>
        <end position="707"/>
    </location>
</feature>
<dbReference type="Proteomes" id="UP000076552">
    <property type="component" value="Unassembled WGS sequence"/>
</dbReference>
<reference evidence="15 16" key="1">
    <citation type="submission" date="2015-06" db="EMBL/GenBank/DDBJ databases">
        <title>Survival trade-offs in plant roots during colonization by closely related pathogenic and mutualistic fungi.</title>
        <authorList>
            <person name="Hacquard S."/>
            <person name="Kracher B."/>
            <person name="Hiruma K."/>
            <person name="Weinman A."/>
            <person name="Muench P."/>
            <person name="Garrido Oter R."/>
            <person name="Ver Loren van Themaat E."/>
            <person name="Dallerey J.-F."/>
            <person name="Damm U."/>
            <person name="Henrissat B."/>
            <person name="Lespinet O."/>
            <person name="Thon M."/>
            <person name="Kemen E."/>
            <person name="McHardy A.C."/>
            <person name="Schulze-Lefert P."/>
            <person name="O'Connell R.J."/>
        </authorList>
    </citation>
    <scope>NUCLEOTIDE SEQUENCE [LARGE SCALE GENOMIC DNA]</scope>
    <source>
        <strain evidence="15 16">0861</strain>
    </source>
</reference>
<evidence type="ECO:0000256" key="4">
    <source>
        <dbReference type="ARBA" id="ARBA00022448"/>
    </source>
</evidence>
<name>A0A166WA33_9PEZI</name>
<evidence type="ECO:0000259" key="13">
    <source>
        <dbReference type="Pfam" id="PF06419"/>
    </source>
</evidence>
<sequence length="708" mass="78790">MASTQPPSSLRPLPSRDVSSLSIGTPPSPSTPTSTRTPNPLSSKVTTVLSTSYADSEFRDALQLLDSRGLKNTAETRRQLRLDLQKEVVDSNGEIVYQFGLVADQLRRIGATLDKLNNNYQDVRNRITAAHQETGPILAEASSLMKQRAEVESKQRLLKTLRSHFILSDDEVASLTSTVEPVDDSFFAALHKAKRVSKDCEILLGFENQTLGLEIMEQTSKNLNLAFQKLYKWVQREFKTLNLENPQMNSSIRRAIRVLAERPSLFQNCLDFFAEARERILSDAFHLALTGTTTSGAEDHTIKPIEMAAHDLLRYVGDMLAWIHSATVSEREALEILFVSEGNEIAKGLQSGRANELWQLLDEGEGEAAPAFDALKALNDLVDRDVSGATRILRQRVEQVIQSNEETILAYKLANILGFYRFTFAKLLGSESGLLDLMAGLETNALRQFRSLVRDHIATLQGEFQQTPSDLVPPDFLLESLKQLTAVMKTYEISLATSSDRESDFQPILAEAFEPFLAGCENMAKGVKRPADAIFMTNCLLAAKHTLEPFDFTQRRRQALQDRVAEECEKLVEEQYQFFRRGSGLGQMLESVGKLATEDSDVKKVALLAELQPQALSRASQTLDDFLPSALMDAMENVKHLQDPALARQLTEKAAGKFCDEFEHIEEMLLLADDLAAGEGSTDADADESQSLRALFPRTTGEIRVLLS</sequence>
<dbReference type="PANTHER" id="PTHR21506">
    <property type="entry name" value="COMPONENT OF OLIGOMERIC GOLGI COMPLEX 6"/>
    <property type="match status" value="1"/>
</dbReference>
<gene>
    <name evidence="15" type="ORF">CT0861_11874</name>
</gene>
<comment type="subcellular location">
    <subcellularLocation>
        <location evidence="1 10">Golgi apparatus membrane</location>
        <topology evidence="1 10">Peripheral membrane protein</topology>
    </subcellularLocation>
</comment>